<organism evidence="1 2">
    <name type="scientific">Bacteroides fragilis 3_1_12</name>
    <dbReference type="NCBI Taxonomy" id="457424"/>
    <lineage>
        <taxon>Bacteria</taxon>
        <taxon>Pseudomonadati</taxon>
        <taxon>Bacteroidota</taxon>
        <taxon>Bacteroidia</taxon>
        <taxon>Bacteroidales</taxon>
        <taxon>Bacteroidaceae</taxon>
        <taxon>Bacteroides</taxon>
    </lineage>
</organism>
<gene>
    <name evidence="1" type="ORF">BFAG_04893</name>
</gene>
<evidence type="ECO:0000313" key="2">
    <source>
        <dbReference type="Proteomes" id="UP000005101"/>
    </source>
</evidence>
<dbReference type="EMBL" id="EQ973226">
    <property type="protein sequence ID" value="EFR56194.1"/>
    <property type="molecule type" value="Genomic_DNA"/>
</dbReference>
<name>A0ABN0BTG2_BACFG</name>
<proteinExistence type="predicted"/>
<accession>A0ABN0BTG2</accession>
<keyword evidence="2" id="KW-1185">Reference proteome</keyword>
<reference evidence="1 2" key="1">
    <citation type="submission" date="2008-12" db="EMBL/GenBank/DDBJ databases">
        <title>Annotation of Bacteroides fragilis strain 3_1_12.</title>
        <authorList>
            <consortium name="The Broad Institute Genome Sequencing Platform"/>
            <person name="Ward D."/>
            <person name="Young S.K."/>
            <person name="Kodira C.D."/>
            <person name="Zeng Q."/>
            <person name="Koehrsen M."/>
            <person name="Alvarado L."/>
            <person name="Berlin A."/>
            <person name="Borenstein D."/>
            <person name="Chen Z."/>
            <person name="Engels R."/>
            <person name="Freedman E."/>
            <person name="Gellesch M."/>
            <person name="Goldberg J."/>
            <person name="Griggs A."/>
            <person name="Gujja S."/>
            <person name="Heiman D."/>
            <person name="Hepburn T."/>
            <person name="Howarth C."/>
            <person name="Jen D."/>
            <person name="Larson L."/>
            <person name="Lewis B."/>
            <person name="Mehta T."/>
            <person name="Park D."/>
            <person name="Pearson M."/>
            <person name="Roberts A."/>
            <person name="Saif S."/>
            <person name="Shea T."/>
            <person name="Shenoy N."/>
            <person name="Sisk P."/>
            <person name="Stolte C."/>
            <person name="Sykes S."/>
            <person name="Walk T."/>
            <person name="White J."/>
            <person name="Yandava C."/>
            <person name="Allen-Vercoe E."/>
            <person name="Strauss J."/>
            <person name="Ambrose C."/>
            <person name="Lander E."/>
            <person name="Nusbaum C."/>
            <person name="Galagan J."/>
            <person name="Birren B."/>
        </authorList>
    </citation>
    <scope>NUCLEOTIDE SEQUENCE [LARGE SCALE GENOMIC DNA]</scope>
    <source>
        <strain evidence="1 2">3_1_12</strain>
    </source>
</reference>
<dbReference type="Proteomes" id="UP000005101">
    <property type="component" value="Unassembled WGS sequence"/>
</dbReference>
<sequence>MEKHTKCNGLKNLIKESSCQLNDISNYKTTVNYWITKSIQQIVRNK</sequence>
<protein>
    <submittedName>
        <fullName evidence="1">Uncharacterized protein</fullName>
    </submittedName>
</protein>
<evidence type="ECO:0000313" key="1">
    <source>
        <dbReference type="EMBL" id="EFR56194.1"/>
    </source>
</evidence>